<dbReference type="SUPFAM" id="SSF143865">
    <property type="entry name" value="CorA soluble domain-like"/>
    <property type="match status" value="1"/>
</dbReference>
<reference evidence="9 10" key="1">
    <citation type="submission" date="2021-01" db="EMBL/GenBank/DDBJ databases">
        <title>Whole genome shotgun sequence of Planobispora siamensis NBRC 107568.</title>
        <authorList>
            <person name="Komaki H."/>
            <person name="Tamura T."/>
        </authorList>
    </citation>
    <scope>NUCLEOTIDE SEQUENCE [LARGE SCALE GENOMIC DNA]</scope>
    <source>
        <strain evidence="9 10">NBRC 107568</strain>
    </source>
</reference>
<comment type="caution">
    <text evidence="9">The sequence shown here is derived from an EMBL/GenBank/DDBJ whole genome shotgun (WGS) entry which is preliminary data.</text>
</comment>
<gene>
    <name evidence="9" type="ORF">Psi01_79050</name>
</gene>
<dbReference type="PANTHER" id="PTHR46494:SF1">
    <property type="entry name" value="CORA FAMILY METAL ION TRANSPORTER (EUROFUNG)"/>
    <property type="match status" value="1"/>
</dbReference>
<dbReference type="Gene3D" id="1.20.58.340">
    <property type="entry name" value="Magnesium transport protein CorA, transmembrane region"/>
    <property type="match status" value="2"/>
</dbReference>
<dbReference type="GO" id="GO:0000287">
    <property type="term" value="F:magnesium ion binding"/>
    <property type="evidence" value="ECO:0007669"/>
    <property type="project" value="TreeGrafter"/>
</dbReference>
<evidence type="ECO:0000256" key="6">
    <source>
        <dbReference type="ARBA" id="ARBA00022989"/>
    </source>
</evidence>
<feature type="transmembrane region" description="Helical" evidence="8">
    <location>
        <begin position="296"/>
        <end position="316"/>
    </location>
</feature>
<dbReference type="RefSeq" id="WP_204069277.1">
    <property type="nucleotide sequence ID" value="NZ_BOOJ01000080.1"/>
</dbReference>
<evidence type="ECO:0000313" key="9">
    <source>
        <dbReference type="EMBL" id="GIH97275.1"/>
    </source>
</evidence>
<dbReference type="InterPro" id="IPR045861">
    <property type="entry name" value="CorA_cytoplasmic_dom"/>
</dbReference>
<evidence type="ECO:0000256" key="7">
    <source>
        <dbReference type="ARBA" id="ARBA00023136"/>
    </source>
</evidence>
<dbReference type="GO" id="GO:0005886">
    <property type="term" value="C:plasma membrane"/>
    <property type="evidence" value="ECO:0007669"/>
    <property type="project" value="UniProtKB-SubCell"/>
</dbReference>
<dbReference type="GO" id="GO:0050897">
    <property type="term" value="F:cobalt ion binding"/>
    <property type="evidence" value="ECO:0007669"/>
    <property type="project" value="TreeGrafter"/>
</dbReference>
<accession>A0A8J3SPU7</accession>
<dbReference type="AlphaFoldDB" id="A0A8J3SPU7"/>
<organism evidence="9 10">
    <name type="scientific">Planobispora siamensis</name>
    <dbReference type="NCBI Taxonomy" id="936338"/>
    <lineage>
        <taxon>Bacteria</taxon>
        <taxon>Bacillati</taxon>
        <taxon>Actinomycetota</taxon>
        <taxon>Actinomycetes</taxon>
        <taxon>Streptosporangiales</taxon>
        <taxon>Streptosporangiaceae</taxon>
        <taxon>Planobispora</taxon>
    </lineage>
</organism>
<keyword evidence="7 8" id="KW-0472">Membrane</keyword>
<dbReference type="EMBL" id="BOOJ01000080">
    <property type="protein sequence ID" value="GIH97275.1"/>
    <property type="molecule type" value="Genomic_DNA"/>
</dbReference>
<dbReference type="InterPro" id="IPR002523">
    <property type="entry name" value="MgTranspt_CorA/ZnTranspt_ZntB"/>
</dbReference>
<keyword evidence="5 8" id="KW-0812">Transmembrane</keyword>
<keyword evidence="6 8" id="KW-1133">Transmembrane helix</keyword>
<sequence>MDRTRLYRDGVLVKENFPIDDVSECVGDPGAVVWFDLCEPADGDLAKISEELGLHELAVEDALHDRQRPKVDAYDGHLFITVYAAELVNGEIEFVELSLFVTGNALVTVRSSADFDIDEVLRRWDADPEMARYGVAYLLHGLLDHVVDGYFEVLQPLDAQLEALEDELFDGGAVDLRSRHRETFTLRKNLLRFRRLALPVREIVGGLIRRGAEMIDPALMPYYQDVYDHTLRAAEWTDSLRELVGNIREAHQNQQGFKLNEIMKKVTSWAAIIAVPTLITGFYGQNVPYPGSGEPLGFWSSTILIILGGLLLYRAFKKRDWL</sequence>
<evidence type="ECO:0000256" key="2">
    <source>
        <dbReference type="ARBA" id="ARBA00009765"/>
    </source>
</evidence>
<keyword evidence="4" id="KW-1003">Cell membrane</keyword>
<dbReference type="InterPro" id="IPR045863">
    <property type="entry name" value="CorA_TM1_TM2"/>
</dbReference>
<evidence type="ECO:0000256" key="4">
    <source>
        <dbReference type="ARBA" id="ARBA00022475"/>
    </source>
</evidence>
<dbReference type="SUPFAM" id="SSF144083">
    <property type="entry name" value="Magnesium transport protein CorA, transmembrane region"/>
    <property type="match status" value="1"/>
</dbReference>
<protein>
    <submittedName>
        <fullName evidence="9">Magnesium transporter CorA</fullName>
    </submittedName>
</protein>
<dbReference type="Pfam" id="PF01544">
    <property type="entry name" value="CorA"/>
    <property type="match status" value="1"/>
</dbReference>
<dbReference type="Proteomes" id="UP000619788">
    <property type="component" value="Unassembled WGS sequence"/>
</dbReference>
<dbReference type="PANTHER" id="PTHR46494">
    <property type="entry name" value="CORA FAMILY METAL ION TRANSPORTER (EUROFUNG)"/>
    <property type="match status" value="1"/>
</dbReference>
<proteinExistence type="inferred from homology"/>
<dbReference type="Gene3D" id="3.30.460.20">
    <property type="entry name" value="CorA soluble domain-like"/>
    <property type="match status" value="1"/>
</dbReference>
<comment type="similarity">
    <text evidence="2">Belongs to the CorA metal ion transporter (MIT) (TC 1.A.35) family.</text>
</comment>
<dbReference type="GO" id="GO:0015087">
    <property type="term" value="F:cobalt ion transmembrane transporter activity"/>
    <property type="evidence" value="ECO:0007669"/>
    <property type="project" value="TreeGrafter"/>
</dbReference>
<keyword evidence="10" id="KW-1185">Reference proteome</keyword>
<keyword evidence="3" id="KW-0813">Transport</keyword>
<evidence type="ECO:0000256" key="1">
    <source>
        <dbReference type="ARBA" id="ARBA00004651"/>
    </source>
</evidence>
<comment type="subcellular location">
    <subcellularLocation>
        <location evidence="1">Cell membrane</location>
        <topology evidence="1">Multi-pass membrane protein</topology>
    </subcellularLocation>
</comment>
<feature type="transmembrane region" description="Helical" evidence="8">
    <location>
        <begin position="266"/>
        <end position="284"/>
    </location>
</feature>
<dbReference type="GO" id="GO:0015095">
    <property type="term" value="F:magnesium ion transmembrane transporter activity"/>
    <property type="evidence" value="ECO:0007669"/>
    <property type="project" value="TreeGrafter"/>
</dbReference>
<name>A0A8J3SPU7_9ACTN</name>
<evidence type="ECO:0000256" key="3">
    <source>
        <dbReference type="ARBA" id="ARBA00022448"/>
    </source>
</evidence>
<evidence type="ECO:0000256" key="5">
    <source>
        <dbReference type="ARBA" id="ARBA00022692"/>
    </source>
</evidence>
<evidence type="ECO:0000256" key="8">
    <source>
        <dbReference type="SAM" id="Phobius"/>
    </source>
</evidence>
<evidence type="ECO:0000313" key="10">
    <source>
        <dbReference type="Proteomes" id="UP000619788"/>
    </source>
</evidence>
<dbReference type="CDD" id="cd12822">
    <property type="entry name" value="TmCorA-like"/>
    <property type="match status" value="1"/>
</dbReference>